<keyword evidence="1" id="KW-0547">Nucleotide-binding</keyword>
<dbReference type="GO" id="GO:0004386">
    <property type="term" value="F:helicase activity"/>
    <property type="evidence" value="ECO:0007669"/>
    <property type="project" value="UniProtKB-KW"/>
</dbReference>
<evidence type="ECO:0000313" key="2">
    <source>
        <dbReference type="Proteomes" id="UP000029223"/>
    </source>
</evidence>
<keyword evidence="1" id="KW-0067">ATP-binding</keyword>
<reference evidence="2" key="1">
    <citation type="submission" date="2014-09" db="EMBL/GenBank/DDBJ databases">
        <title>Vibrio variabilis JCM 19239. (C206) whole genome shotgun sequence.</title>
        <authorList>
            <person name="Sawabe T."/>
            <person name="Meirelles P."/>
            <person name="Nakanishi M."/>
            <person name="Sayaka M."/>
            <person name="Hattori M."/>
            <person name="Ohkuma M."/>
        </authorList>
    </citation>
    <scope>NUCLEOTIDE SEQUENCE [LARGE SCALE GENOMIC DNA]</scope>
    <source>
        <strain evidence="2">JCM 19239</strain>
    </source>
</reference>
<protein>
    <submittedName>
        <fullName evidence="1">Superfamily II DNA and RNA helicase</fullName>
    </submittedName>
</protein>
<evidence type="ECO:0000313" key="1">
    <source>
        <dbReference type="EMBL" id="GAL31171.1"/>
    </source>
</evidence>
<dbReference type="Proteomes" id="UP000029223">
    <property type="component" value="Unassembled WGS sequence"/>
</dbReference>
<comment type="caution">
    <text evidence="1">The sequence shown here is derived from an EMBL/GenBank/DDBJ whole genome shotgun (WGS) entry which is preliminary data.</text>
</comment>
<organism evidence="1 2">
    <name type="scientific">Vibrio variabilis</name>
    <dbReference type="NCBI Taxonomy" id="990271"/>
    <lineage>
        <taxon>Bacteria</taxon>
        <taxon>Pseudomonadati</taxon>
        <taxon>Pseudomonadota</taxon>
        <taxon>Gammaproteobacteria</taxon>
        <taxon>Vibrionales</taxon>
        <taxon>Vibrionaceae</taxon>
        <taxon>Vibrio</taxon>
    </lineage>
</organism>
<accession>A0ABQ0JQY9</accession>
<proteinExistence type="predicted"/>
<keyword evidence="2" id="KW-1185">Reference proteome</keyword>
<keyword evidence="1" id="KW-0378">Hydrolase</keyword>
<sequence length="162" mass="18090">MLLNNQIRSQYNVSRTYNAFGSSIAPQGIQDEVLEKLSKLTSRPQWILMTAECPRPSAGQALHFHKLGKHMVQMKPSASLTQYQVVEKAIRSGNACAIIANGQFSTQEQATLNALALSQQCEVVFYLANVIYINRPLFRLEAANLPRVVPTFPLTQPPFTRT</sequence>
<dbReference type="EMBL" id="BBMS01000136">
    <property type="protein sequence ID" value="GAL31171.1"/>
    <property type="molecule type" value="Genomic_DNA"/>
</dbReference>
<keyword evidence="1" id="KW-0347">Helicase</keyword>
<name>A0ABQ0JQY9_9VIBR</name>
<gene>
    <name evidence="1" type="ORF">JCM19239_3537</name>
</gene>